<dbReference type="SUPFAM" id="SSF52218">
    <property type="entry name" value="Flavoproteins"/>
    <property type="match status" value="1"/>
</dbReference>
<dbReference type="GO" id="GO:0016491">
    <property type="term" value="F:oxidoreductase activity"/>
    <property type="evidence" value="ECO:0007669"/>
    <property type="project" value="InterPro"/>
</dbReference>
<dbReference type="EMBL" id="FMZE01000005">
    <property type="protein sequence ID" value="SDD05974.1"/>
    <property type="molecule type" value="Genomic_DNA"/>
</dbReference>
<proteinExistence type="predicted"/>
<keyword evidence="2" id="KW-1185">Reference proteome</keyword>
<dbReference type="PANTHER" id="PTHR30543:SF21">
    <property type="entry name" value="NAD(P)H-DEPENDENT FMN REDUCTASE LOT6"/>
    <property type="match status" value="1"/>
</dbReference>
<accession>A0A1G6RNQ3</accession>
<dbReference type="InterPro" id="IPR005025">
    <property type="entry name" value="FMN_Rdtase-like_dom"/>
</dbReference>
<dbReference type="GO" id="GO:0010181">
    <property type="term" value="F:FMN binding"/>
    <property type="evidence" value="ECO:0007669"/>
    <property type="project" value="TreeGrafter"/>
</dbReference>
<dbReference type="InterPro" id="IPR029039">
    <property type="entry name" value="Flavoprotein-like_sf"/>
</dbReference>
<dbReference type="Proteomes" id="UP000199494">
    <property type="component" value="Unassembled WGS sequence"/>
</dbReference>
<gene>
    <name evidence="1" type="ORF">SAMN05421630_105386</name>
</gene>
<dbReference type="STRING" id="530584.SAMN05421630_105386"/>
<protein>
    <submittedName>
        <fullName evidence="1">NAD(P)H-dependent FMN reductase</fullName>
    </submittedName>
</protein>
<dbReference type="GO" id="GO:0005829">
    <property type="term" value="C:cytosol"/>
    <property type="evidence" value="ECO:0007669"/>
    <property type="project" value="TreeGrafter"/>
</dbReference>
<dbReference type="InterPro" id="IPR050712">
    <property type="entry name" value="NAD(P)H-dep_reductase"/>
</dbReference>
<reference evidence="1 2" key="1">
    <citation type="submission" date="2016-10" db="EMBL/GenBank/DDBJ databases">
        <authorList>
            <person name="de Groot N.N."/>
        </authorList>
    </citation>
    <scope>NUCLEOTIDE SEQUENCE [LARGE SCALE GENOMIC DNA]</scope>
    <source>
        <strain evidence="1 2">CGMCC 4.5506</strain>
    </source>
</reference>
<evidence type="ECO:0000313" key="2">
    <source>
        <dbReference type="Proteomes" id="UP000199494"/>
    </source>
</evidence>
<dbReference type="Pfam" id="PF03358">
    <property type="entry name" value="FMN_red"/>
    <property type="match status" value="1"/>
</dbReference>
<name>A0A1G6RNQ3_9PSEU</name>
<dbReference type="AlphaFoldDB" id="A0A1G6RNQ3"/>
<dbReference type="PANTHER" id="PTHR30543">
    <property type="entry name" value="CHROMATE REDUCTASE"/>
    <property type="match status" value="1"/>
</dbReference>
<sequence>MMTQSDSGPLVLPYDADSGPLRFCPLSALGATLSVRILALVGSLRSGSHNRRLADVAVGLAPADVDLRVHQGLGELPFYNEDIDAEGLPLPAEVIRLRESAKEADGFLLFSPEYNGTMPAVLKNAIDWLSRPFGEGAMRDKPVAVVGIALGRFGGEWAQDEARKAAGIAGAAVLDGVKLSIPVSATRFAETHPADDAEVRAQLTEVVTSLRDKAAVAA</sequence>
<organism evidence="1 2">
    <name type="scientific">Prauserella marina</name>
    <dbReference type="NCBI Taxonomy" id="530584"/>
    <lineage>
        <taxon>Bacteria</taxon>
        <taxon>Bacillati</taxon>
        <taxon>Actinomycetota</taxon>
        <taxon>Actinomycetes</taxon>
        <taxon>Pseudonocardiales</taxon>
        <taxon>Pseudonocardiaceae</taxon>
        <taxon>Prauserella</taxon>
    </lineage>
</organism>
<dbReference type="Gene3D" id="3.40.50.360">
    <property type="match status" value="1"/>
</dbReference>
<evidence type="ECO:0000313" key="1">
    <source>
        <dbReference type="EMBL" id="SDD05974.1"/>
    </source>
</evidence>